<protein>
    <submittedName>
        <fullName evidence="3">TRAP transporter permease</fullName>
    </submittedName>
</protein>
<evidence type="ECO:0000313" key="4">
    <source>
        <dbReference type="Proteomes" id="UP001597502"/>
    </source>
</evidence>
<dbReference type="PANTHER" id="PTHR43849:SF2">
    <property type="entry name" value="BLL3936 PROTEIN"/>
    <property type="match status" value="1"/>
</dbReference>
<feature type="transmembrane region" description="Helical" evidence="1">
    <location>
        <begin position="119"/>
        <end position="136"/>
    </location>
</feature>
<keyword evidence="1" id="KW-0472">Membrane</keyword>
<name>A0ABW5V8G1_9BACI</name>
<feature type="transmembrane region" description="Helical" evidence="1">
    <location>
        <begin position="356"/>
        <end position="376"/>
    </location>
</feature>
<feature type="transmembrane region" description="Helical" evidence="1">
    <location>
        <begin position="478"/>
        <end position="511"/>
    </location>
</feature>
<keyword evidence="1" id="KW-1133">Transmembrane helix</keyword>
<feature type="transmembrane region" description="Helical" evidence="1">
    <location>
        <begin position="62"/>
        <end position="80"/>
    </location>
</feature>
<evidence type="ECO:0000259" key="2">
    <source>
        <dbReference type="Pfam" id="PF06808"/>
    </source>
</evidence>
<reference evidence="4" key="1">
    <citation type="journal article" date="2019" name="Int. J. Syst. Evol. Microbiol.">
        <title>The Global Catalogue of Microorganisms (GCM) 10K type strain sequencing project: providing services to taxonomists for standard genome sequencing and annotation.</title>
        <authorList>
            <consortium name="The Broad Institute Genomics Platform"/>
            <consortium name="The Broad Institute Genome Sequencing Center for Infectious Disease"/>
            <person name="Wu L."/>
            <person name="Ma J."/>
        </authorList>
    </citation>
    <scope>NUCLEOTIDE SEQUENCE [LARGE SCALE GENOMIC DNA]</scope>
    <source>
        <strain evidence="4">TISTR 1535</strain>
    </source>
</reference>
<dbReference type="InterPro" id="IPR011853">
    <property type="entry name" value="TRAP_DctM-Dct_fused"/>
</dbReference>
<feature type="transmembrane region" description="Helical" evidence="1">
    <location>
        <begin position="449"/>
        <end position="471"/>
    </location>
</feature>
<dbReference type="NCBIfam" id="TIGR02123">
    <property type="entry name" value="TRAP_fused"/>
    <property type="match status" value="1"/>
</dbReference>
<feature type="transmembrane region" description="Helical" evidence="1">
    <location>
        <begin position="31"/>
        <end position="50"/>
    </location>
</feature>
<feature type="transmembrane region" description="Helical" evidence="1">
    <location>
        <begin position="87"/>
        <end position="107"/>
    </location>
</feature>
<keyword evidence="1" id="KW-0812">Transmembrane</keyword>
<feature type="domain" description="TRAP C4-dicarboxylate transport system permease DctM subunit" evidence="2">
    <location>
        <begin position="131"/>
        <end position="567"/>
    </location>
</feature>
<dbReference type="Proteomes" id="UP001597502">
    <property type="component" value="Unassembled WGS sequence"/>
</dbReference>
<keyword evidence="4" id="KW-1185">Reference proteome</keyword>
<feature type="transmembrane region" description="Helical" evidence="1">
    <location>
        <begin position="605"/>
        <end position="632"/>
    </location>
</feature>
<accession>A0ABW5V8G1</accession>
<evidence type="ECO:0000256" key="1">
    <source>
        <dbReference type="SAM" id="Phobius"/>
    </source>
</evidence>
<sequence length="652" mass="70114">MKGQTSDRPPETDPKSSVENLFNKNVHKSKLVKLALIAVIAISMSIFHMYTSGFGVFEAWQQRSITLSFILLLVPILFPSKFKIRSLNIIVDSIFLLLAVLVAVYSLQVYPDILFRKTIPNRADTIMGIIAVLLVLDGTRRAIGNFLSILILLFVLYAYLGNYMPGMLTHPGFSVERIVATFYNSTSGMFGIVLGAMSNYIIIFIIFGAFLLKSKAGQLFIDLAYSLTGTKSGGPAKVSVFASGLMGMTQGAAVSNVATTGTLTIPLMKRVGYKSHFSGGVEAASSVGGQLMPPIMGASAFIIAANLKMPYIYLALYALIPAVLHYLAVFFMVHFQAKKNNLQGLPKKELPNFKDVMKKGWLLFLPIVMIIALLAMGYSPQLAGFYSILAIIVLSTLRKSTRMSLKDVLAALEIGGKNSVSIGVICAAAGLLIGSVNLTGLGLKFSSMVLSITGESILLSLVLIMVASILLGMGMPTVSAYVILAVLGVPALVDLGVNPIAAHLFVFYFAIMSNVTPPVAVAAYTAAAIANSDPNQTGFSALKICLGTFIIPYMFVFGPTLLLQGSIVDTVVAILTAVAGLFALTTSLSGWMLTDMKIYERLTGFISAVFLMYSGIVSDGIGMMMLLILVIIQFNQHKKNPHVTRFQEDLSS</sequence>
<feature type="transmembrane region" description="Helical" evidence="1">
    <location>
        <begin position="419"/>
        <end position="443"/>
    </location>
</feature>
<proteinExistence type="predicted"/>
<dbReference type="PANTHER" id="PTHR43849">
    <property type="entry name" value="BLL3936 PROTEIN"/>
    <property type="match status" value="1"/>
</dbReference>
<feature type="transmembrane region" description="Helical" evidence="1">
    <location>
        <begin position="570"/>
        <end position="593"/>
    </location>
</feature>
<feature type="transmembrane region" description="Helical" evidence="1">
    <location>
        <begin position="311"/>
        <end position="335"/>
    </location>
</feature>
<dbReference type="EMBL" id="JBHUNA010000018">
    <property type="protein sequence ID" value="MFD2760915.1"/>
    <property type="molecule type" value="Genomic_DNA"/>
</dbReference>
<organism evidence="3 4">
    <name type="scientific">Lentibacillus juripiscarius</name>
    <dbReference type="NCBI Taxonomy" id="257446"/>
    <lineage>
        <taxon>Bacteria</taxon>
        <taxon>Bacillati</taxon>
        <taxon>Bacillota</taxon>
        <taxon>Bacilli</taxon>
        <taxon>Bacillales</taxon>
        <taxon>Bacillaceae</taxon>
        <taxon>Lentibacillus</taxon>
    </lineage>
</organism>
<dbReference type="Pfam" id="PF06808">
    <property type="entry name" value="DctM"/>
    <property type="match status" value="1"/>
</dbReference>
<feature type="transmembrane region" description="Helical" evidence="1">
    <location>
        <begin position="143"/>
        <end position="160"/>
    </location>
</feature>
<feature type="transmembrane region" description="Helical" evidence="1">
    <location>
        <begin position="541"/>
        <end position="563"/>
    </location>
</feature>
<dbReference type="RefSeq" id="WP_382392878.1">
    <property type="nucleotide sequence ID" value="NZ_JBHUNA010000018.1"/>
</dbReference>
<evidence type="ECO:0000313" key="3">
    <source>
        <dbReference type="EMBL" id="MFD2760915.1"/>
    </source>
</evidence>
<dbReference type="InterPro" id="IPR010656">
    <property type="entry name" value="DctM"/>
</dbReference>
<gene>
    <name evidence="3" type="ORF">ACFSUO_08040</name>
</gene>
<comment type="caution">
    <text evidence="3">The sequence shown here is derived from an EMBL/GenBank/DDBJ whole genome shotgun (WGS) entry which is preliminary data.</text>
</comment>
<feature type="transmembrane region" description="Helical" evidence="1">
    <location>
        <begin position="189"/>
        <end position="212"/>
    </location>
</feature>